<evidence type="ECO:0000313" key="15">
    <source>
        <dbReference type="Proteomes" id="UP000708208"/>
    </source>
</evidence>
<reference evidence="14" key="1">
    <citation type="submission" date="2021-06" db="EMBL/GenBank/DDBJ databases">
        <authorList>
            <person name="Hodson N. C."/>
            <person name="Mongue J. A."/>
            <person name="Jaron S. K."/>
        </authorList>
    </citation>
    <scope>NUCLEOTIDE SEQUENCE</scope>
</reference>
<dbReference type="OrthoDB" id="10261055at2759"/>
<dbReference type="FunFam" id="1.20.1270.50:FF:000001">
    <property type="entry name" value="Alpha-mannosidase"/>
    <property type="match status" value="1"/>
</dbReference>
<evidence type="ECO:0000256" key="4">
    <source>
        <dbReference type="ARBA" id="ARBA00022723"/>
    </source>
</evidence>
<accession>A0A8J2JTS6</accession>
<dbReference type="InterPro" id="IPR015341">
    <property type="entry name" value="Glyco_hydro_38_cen"/>
</dbReference>
<comment type="caution">
    <text evidence="14">The sequence shown here is derived from an EMBL/GenBank/DDBJ whole genome shotgun (WGS) entry which is preliminary data.</text>
</comment>
<evidence type="ECO:0000256" key="5">
    <source>
        <dbReference type="ARBA" id="ARBA00022801"/>
    </source>
</evidence>
<comment type="subunit">
    <text evidence="3">Homodimer; disulfide-linked.</text>
</comment>
<dbReference type="InterPro" id="IPR000602">
    <property type="entry name" value="Glyco_hydro_38_N"/>
</dbReference>
<dbReference type="Proteomes" id="UP000708208">
    <property type="component" value="Unassembled WGS sequence"/>
</dbReference>
<name>A0A8J2JTS6_9HEXA</name>
<keyword evidence="12" id="KW-0472">Membrane</keyword>
<feature type="transmembrane region" description="Helical" evidence="12">
    <location>
        <begin position="28"/>
        <end position="47"/>
    </location>
</feature>
<dbReference type="PANTHER" id="PTHR11607">
    <property type="entry name" value="ALPHA-MANNOSIDASE"/>
    <property type="match status" value="1"/>
</dbReference>
<feature type="non-terminal residue" evidence="14">
    <location>
        <position position="1"/>
    </location>
</feature>
<evidence type="ECO:0000256" key="10">
    <source>
        <dbReference type="ARBA" id="ARBA00083602"/>
    </source>
</evidence>
<evidence type="ECO:0000256" key="1">
    <source>
        <dbReference type="ARBA" id="ARBA00001947"/>
    </source>
</evidence>
<dbReference type="GO" id="GO:0046872">
    <property type="term" value="F:metal ion binding"/>
    <property type="evidence" value="ECO:0007669"/>
    <property type="project" value="UniProtKB-KW"/>
</dbReference>
<dbReference type="SMART" id="SM00872">
    <property type="entry name" value="Alpha-mann_mid"/>
    <property type="match status" value="1"/>
</dbReference>
<keyword evidence="7" id="KW-0326">Glycosidase</keyword>
<comment type="function">
    <text evidence="8">Catalyzes the first committed step in the biosynthesis of complex N-glycans. It controls conversion of high mannose to complex N-glycans; the final hydrolytic step in the N-glycan maturation pathway.</text>
</comment>
<protein>
    <recommendedName>
        <fullName evidence="9">mannosyl-oligosaccharide 1,3-1,6-alpha-mannosidase</fullName>
        <ecNumber evidence="9">3.2.1.114</ecNumber>
    </recommendedName>
    <alternativeName>
        <fullName evidence="10">Mannosyl-oligosaccharide 1,3-1,6-alpha-mannosidase</fullName>
    </alternativeName>
</protein>
<evidence type="ECO:0000256" key="2">
    <source>
        <dbReference type="ARBA" id="ARBA00009792"/>
    </source>
</evidence>
<comment type="cofactor">
    <cofactor evidence="1">
        <name>Zn(2+)</name>
        <dbReference type="ChEBI" id="CHEBI:29105"/>
    </cofactor>
</comment>
<dbReference type="GO" id="GO:0000139">
    <property type="term" value="C:Golgi membrane"/>
    <property type="evidence" value="ECO:0007669"/>
    <property type="project" value="TreeGrafter"/>
</dbReference>
<dbReference type="AlphaFoldDB" id="A0A8J2JTS6"/>
<dbReference type="GO" id="GO:0006013">
    <property type="term" value="P:mannose metabolic process"/>
    <property type="evidence" value="ECO:0007669"/>
    <property type="project" value="InterPro"/>
</dbReference>
<proteinExistence type="inferred from homology"/>
<gene>
    <name evidence="14" type="ORF">AFUS01_LOCUS13285</name>
</gene>
<keyword evidence="4" id="KW-0479">Metal-binding</keyword>
<dbReference type="Pfam" id="PF01074">
    <property type="entry name" value="Glyco_hydro_38N"/>
    <property type="match status" value="1"/>
</dbReference>
<dbReference type="EMBL" id="CAJVCH010107607">
    <property type="protein sequence ID" value="CAG7724251.1"/>
    <property type="molecule type" value="Genomic_DNA"/>
</dbReference>
<dbReference type="PANTHER" id="PTHR11607:SF3">
    <property type="entry name" value="LYSOSOMAL ALPHA-MANNOSIDASE"/>
    <property type="match status" value="1"/>
</dbReference>
<dbReference type="EC" id="3.2.1.114" evidence="9"/>
<evidence type="ECO:0000259" key="13">
    <source>
        <dbReference type="SMART" id="SM00872"/>
    </source>
</evidence>
<evidence type="ECO:0000256" key="3">
    <source>
        <dbReference type="ARBA" id="ARBA00011748"/>
    </source>
</evidence>
<keyword evidence="15" id="KW-1185">Reference proteome</keyword>
<comment type="similarity">
    <text evidence="2">Belongs to the glycosyl hydrolase 38 family.</text>
</comment>
<evidence type="ECO:0000256" key="7">
    <source>
        <dbReference type="ARBA" id="ARBA00023295"/>
    </source>
</evidence>
<dbReference type="Pfam" id="PF09261">
    <property type="entry name" value="Alpha-mann_mid"/>
    <property type="match status" value="1"/>
</dbReference>
<keyword evidence="6" id="KW-0862">Zinc</keyword>
<dbReference type="GO" id="GO:0006491">
    <property type="term" value="P:N-glycan processing"/>
    <property type="evidence" value="ECO:0007669"/>
    <property type="project" value="TreeGrafter"/>
</dbReference>
<comment type="catalytic activity">
    <reaction evidence="11">
        <text>N(4)-{beta-D-GlcNAc-(1-&gt;2)-alpha-D-Man-(1-&gt;3)-[alpha-D-Man-(1-&gt;3)-[alpha-D-Man-(1-&gt;6)]-alpha-D-Man-(1-&gt;6)]-beta-D-Man-(1-&gt;4)-beta-D-GlcNAc-(1-&gt;4)-beta-D-GlcNAc}-L-asparaginyl-[protein] + 2 H2O = 2 alpha-D-mannopyranose + an N(4)-{beta-D-GlcNAc-(1-&gt;2)-alpha-D-Man-(1-&gt;3)-[alpha-D-Man-(1-&gt;6)]-beta-D-Man-(1-&gt;4)-beta-D-GlcNAc-(1-&gt;4)-beta-D-GlcNAc}-L-asparaginyl-[protein]</text>
        <dbReference type="Rhea" id="RHEA:56052"/>
        <dbReference type="Rhea" id="RHEA-COMP:14368"/>
        <dbReference type="Rhea" id="RHEA-COMP:14369"/>
        <dbReference type="ChEBI" id="CHEBI:15377"/>
        <dbReference type="ChEBI" id="CHEBI:28729"/>
        <dbReference type="ChEBI" id="CHEBI:60615"/>
        <dbReference type="ChEBI" id="CHEBI:60625"/>
        <dbReference type="EC" id="3.2.1.114"/>
    </reaction>
</comment>
<evidence type="ECO:0000256" key="9">
    <source>
        <dbReference type="ARBA" id="ARBA00066412"/>
    </source>
</evidence>
<evidence type="ECO:0000256" key="8">
    <source>
        <dbReference type="ARBA" id="ARBA00059516"/>
    </source>
</evidence>
<evidence type="ECO:0000256" key="6">
    <source>
        <dbReference type="ARBA" id="ARBA00022833"/>
    </source>
</evidence>
<evidence type="ECO:0000256" key="11">
    <source>
        <dbReference type="ARBA" id="ARBA00093232"/>
    </source>
</evidence>
<feature type="domain" description="Glycoside hydrolase family 38 central" evidence="13">
    <location>
        <begin position="493"/>
        <end position="581"/>
    </location>
</feature>
<keyword evidence="12" id="KW-0812">Transmembrane</keyword>
<keyword evidence="5" id="KW-0378">Hydrolase</keyword>
<organism evidence="14 15">
    <name type="scientific">Allacma fusca</name>
    <dbReference type="NCBI Taxonomy" id="39272"/>
    <lineage>
        <taxon>Eukaryota</taxon>
        <taxon>Metazoa</taxon>
        <taxon>Ecdysozoa</taxon>
        <taxon>Arthropoda</taxon>
        <taxon>Hexapoda</taxon>
        <taxon>Collembola</taxon>
        <taxon>Symphypleona</taxon>
        <taxon>Sminthuridae</taxon>
        <taxon>Allacma</taxon>
    </lineage>
</organism>
<evidence type="ECO:0000256" key="12">
    <source>
        <dbReference type="SAM" id="Phobius"/>
    </source>
</evidence>
<sequence>MIPYHHIENPARPAISLKRFYAKCTSRIGIRGAALIILSVLTLFLFFSKTPEKKHLNSGVNKLQKQPEATKSVASLIDELSMPGSLMDSSSQSEAVPITLDAISAPNTVTAVGNQVDNLIPDRIPRVKTDFNIDQIFDIIKLPNPTGRNDWSKIDDDYVKAELSSRLEPKVWSKENKLKIYVVLHSHNDPGWLLTFKEYYTQQTKLILDNLLHYLTEDPELKFIWCEMSFFSLWWNDLTFEKRVQVKRLVDNKQLEFVGGGWVMPDEANVHYLSYFTQLTEGHQFLKQHLNYTAKNGWAIDPFGISTSINFLQKQARINSTVFNRIHYVLKQYLRERKSVEFLWRQQWESSGSSDVLSYLMPYYSYDQSQTCGPDSQVICKNYKAPGDQNIALRAIPILEQLRKKSLIFKTSNLLWPVGGDFSWKTKKEWTSELKNLKGMIKYINSNENLFTEMKFTTLDDYFEAIRDDIQKGKFQPQTLSGDFFTYSGERLDYWSGFFTSRMFHKTSERQLMSSLRSAQLLFTLMTAEVAKHWRSLDFEFIGDLLKAVISSRRGLSLFQHHDGITGTSKARVVIDYAQILYDSLLKCQFVQQQSMFVLSNLNKFKTKQYLLEDIQQDMFYDPLLVKTGNYQNNWKLSVFEINETTPFEIITLFNSLEVSHRQLVQVGISNANVKVLTLNDEEVESE</sequence>
<keyword evidence="12" id="KW-1133">Transmembrane helix</keyword>
<dbReference type="InterPro" id="IPR050843">
    <property type="entry name" value="Glycosyl_Hydrlase_38"/>
</dbReference>
<evidence type="ECO:0000313" key="14">
    <source>
        <dbReference type="EMBL" id="CAG7724251.1"/>
    </source>
</evidence>
<dbReference type="GO" id="GO:0004572">
    <property type="term" value="F:mannosyl-oligosaccharide 1,3-1,6-alpha-mannosidase activity"/>
    <property type="evidence" value="ECO:0007669"/>
    <property type="project" value="UniProtKB-EC"/>
</dbReference>